<dbReference type="RefSeq" id="WP_338548632.1">
    <property type="nucleotide sequence ID" value="NZ_CP146069.1"/>
</dbReference>
<keyword evidence="2 6" id="KW-0812">Transmembrane</keyword>
<evidence type="ECO:0000256" key="5">
    <source>
        <dbReference type="ARBA" id="ARBA00023136"/>
    </source>
</evidence>
<organism evidence="7 8">
    <name type="scientific">Roseovarius phycicola</name>
    <dbReference type="NCBI Taxonomy" id="3080976"/>
    <lineage>
        <taxon>Bacteria</taxon>
        <taxon>Pseudomonadati</taxon>
        <taxon>Pseudomonadota</taxon>
        <taxon>Alphaproteobacteria</taxon>
        <taxon>Rhodobacterales</taxon>
        <taxon>Roseobacteraceae</taxon>
        <taxon>Roseovarius</taxon>
    </lineage>
</organism>
<keyword evidence="4 6" id="KW-1133">Transmembrane helix</keyword>
<proteinExistence type="predicted"/>
<evidence type="ECO:0000313" key="7">
    <source>
        <dbReference type="EMBL" id="WWR45717.1"/>
    </source>
</evidence>
<feature type="transmembrane region" description="Helical" evidence="6">
    <location>
        <begin position="25"/>
        <end position="42"/>
    </location>
</feature>
<evidence type="ECO:0000256" key="6">
    <source>
        <dbReference type="SAM" id="Phobius"/>
    </source>
</evidence>
<evidence type="ECO:0000256" key="3">
    <source>
        <dbReference type="ARBA" id="ARBA00022801"/>
    </source>
</evidence>
<evidence type="ECO:0000256" key="2">
    <source>
        <dbReference type="ARBA" id="ARBA00022692"/>
    </source>
</evidence>
<feature type="transmembrane region" description="Helical" evidence="6">
    <location>
        <begin position="186"/>
        <end position="204"/>
    </location>
</feature>
<dbReference type="Proteomes" id="UP001364156">
    <property type="component" value="Chromosome"/>
</dbReference>
<accession>A0ABZ2HD89</accession>
<keyword evidence="5 6" id="KW-0472">Membrane</keyword>
<keyword evidence="3" id="KW-0378">Hydrolase</keyword>
<evidence type="ECO:0000313" key="8">
    <source>
        <dbReference type="Proteomes" id="UP001364156"/>
    </source>
</evidence>
<feature type="transmembrane region" description="Helical" evidence="6">
    <location>
        <begin position="156"/>
        <end position="174"/>
    </location>
</feature>
<sequence length="219" mass="24050">MTWTEHVDGYCERIDPSFWAEPVNAATNAAFVIAALVMAYRLRTTHSPLAWTLTGVLGLIGIGSFLFHTFAQPWAGALDVVPIVAFILIYIFTASRDFLGLSTLWSLGIMMAFLPLSASLIPAFQSLPLYGQSAGYLLVPIFIAIYAILLHANPPLSRGLAIGACLLVLSLTFRSLDMPLCETLPLGTHFLWHILNAILLAWMIEIYRRHRLAPPAAQG</sequence>
<dbReference type="InterPro" id="IPR008901">
    <property type="entry name" value="ACER"/>
</dbReference>
<evidence type="ECO:0000256" key="4">
    <source>
        <dbReference type="ARBA" id="ARBA00022989"/>
    </source>
</evidence>
<comment type="subcellular location">
    <subcellularLocation>
        <location evidence="1">Membrane</location>
        <topology evidence="1">Multi-pass membrane protein</topology>
    </subcellularLocation>
</comment>
<name>A0ABZ2HD89_9RHOB</name>
<feature type="transmembrane region" description="Helical" evidence="6">
    <location>
        <begin position="104"/>
        <end position="124"/>
    </location>
</feature>
<dbReference type="EMBL" id="CP146069">
    <property type="protein sequence ID" value="WWR45717.1"/>
    <property type="molecule type" value="Genomic_DNA"/>
</dbReference>
<dbReference type="Pfam" id="PF05875">
    <property type="entry name" value="Ceramidase"/>
    <property type="match status" value="1"/>
</dbReference>
<keyword evidence="8" id="KW-1185">Reference proteome</keyword>
<gene>
    <name evidence="7" type="ORF">RZ517_13070</name>
</gene>
<evidence type="ECO:0000256" key="1">
    <source>
        <dbReference type="ARBA" id="ARBA00004141"/>
    </source>
</evidence>
<feature type="transmembrane region" description="Helical" evidence="6">
    <location>
        <begin position="74"/>
        <end position="92"/>
    </location>
</feature>
<feature type="transmembrane region" description="Helical" evidence="6">
    <location>
        <begin position="130"/>
        <end position="149"/>
    </location>
</feature>
<reference evidence="7 8" key="1">
    <citation type="submission" date="2023-10" db="EMBL/GenBank/DDBJ databases">
        <title>Roseovarius strain S88 nov., isolated from a marine algae.</title>
        <authorList>
            <person name="Lee M.W."/>
            <person name="Lee J.K."/>
            <person name="Kim J.M."/>
            <person name="Choi D.G."/>
            <person name="Baek J.H."/>
            <person name="Bayburt H."/>
            <person name="Jung J.J."/>
            <person name="Han D.M."/>
            <person name="Jeon C.O."/>
        </authorList>
    </citation>
    <scope>NUCLEOTIDE SEQUENCE [LARGE SCALE GENOMIC DNA]</scope>
    <source>
        <strain evidence="7 8">S88</strain>
    </source>
</reference>
<protein>
    <submittedName>
        <fullName evidence="7">Ceramidase domain-containing protein</fullName>
    </submittedName>
</protein>
<feature type="transmembrane region" description="Helical" evidence="6">
    <location>
        <begin position="49"/>
        <end position="68"/>
    </location>
</feature>